<reference evidence="2" key="1">
    <citation type="submission" date="2023-08" db="EMBL/GenBank/DDBJ databases">
        <title>Black Yeasts Isolated from many extreme environments.</title>
        <authorList>
            <person name="Coleine C."/>
            <person name="Stajich J.E."/>
            <person name="Selbmann L."/>
        </authorList>
    </citation>
    <scope>NUCLEOTIDE SEQUENCE</scope>
    <source>
        <strain evidence="2">CCFEE 5810</strain>
    </source>
</reference>
<keyword evidence="1" id="KW-1133">Transmembrane helix</keyword>
<dbReference type="Pfam" id="PF10067">
    <property type="entry name" value="DUF2306"/>
    <property type="match status" value="1"/>
</dbReference>
<dbReference type="AlphaFoldDB" id="A0AAN8A510"/>
<dbReference type="EMBL" id="JAVRQU010000003">
    <property type="protein sequence ID" value="KAK5704875.1"/>
    <property type="molecule type" value="Genomic_DNA"/>
</dbReference>
<sequence length="323" mass="36089">MVKSTRPPANGFVRAMRLVYNPLGFGKGYNFVLFFLSMGYLFGFTLARLQYLNFNGVFCRPGGGAVGAAPGECYYWLQDPFKIGMKLHLYCILPAAFLVVFQFVPAIRHKVILFHRLNGYVIVILTLISNAGTIIIARHAFGGDFSTQVWTGTMVILTTVGFVMAWINIKLLQIDQHRAWMMRAWAWIVTGLGPASTLGYYPGCATYFDGTQPDKRVIVNADFASEDPIALSASLAIPFGTAGWLALILHTIAIELYLRLTPVESDRLRRVSYERQLERGFKRPGYSGLVAERLGDAAPYVYTIPVKEQQAYPHVDEESGPRK</sequence>
<dbReference type="Proteomes" id="UP001310594">
    <property type="component" value="Unassembled WGS sequence"/>
</dbReference>
<evidence type="ECO:0000313" key="2">
    <source>
        <dbReference type="EMBL" id="KAK5704875.1"/>
    </source>
</evidence>
<name>A0AAN8A510_9PEZI</name>
<gene>
    <name evidence="2" type="ORF">LTR97_001986</name>
</gene>
<feature type="transmembrane region" description="Helical" evidence="1">
    <location>
        <begin position="184"/>
        <end position="201"/>
    </location>
</feature>
<proteinExistence type="predicted"/>
<feature type="transmembrane region" description="Helical" evidence="1">
    <location>
        <begin position="119"/>
        <end position="137"/>
    </location>
</feature>
<feature type="transmembrane region" description="Helical" evidence="1">
    <location>
        <begin position="149"/>
        <end position="172"/>
    </location>
</feature>
<feature type="transmembrane region" description="Helical" evidence="1">
    <location>
        <begin position="235"/>
        <end position="260"/>
    </location>
</feature>
<evidence type="ECO:0000313" key="3">
    <source>
        <dbReference type="Proteomes" id="UP001310594"/>
    </source>
</evidence>
<organism evidence="2 3">
    <name type="scientific">Elasticomyces elasticus</name>
    <dbReference type="NCBI Taxonomy" id="574655"/>
    <lineage>
        <taxon>Eukaryota</taxon>
        <taxon>Fungi</taxon>
        <taxon>Dikarya</taxon>
        <taxon>Ascomycota</taxon>
        <taxon>Pezizomycotina</taxon>
        <taxon>Dothideomycetes</taxon>
        <taxon>Dothideomycetidae</taxon>
        <taxon>Mycosphaerellales</taxon>
        <taxon>Teratosphaeriaceae</taxon>
        <taxon>Elasticomyces</taxon>
    </lineage>
</organism>
<dbReference type="InterPro" id="IPR018750">
    <property type="entry name" value="DUF2306_membrane"/>
</dbReference>
<protein>
    <submittedName>
        <fullName evidence="2">Uncharacterized protein</fullName>
    </submittedName>
</protein>
<feature type="transmembrane region" description="Helical" evidence="1">
    <location>
        <begin position="31"/>
        <end position="51"/>
    </location>
</feature>
<keyword evidence="1" id="KW-0472">Membrane</keyword>
<keyword evidence="1" id="KW-0812">Transmembrane</keyword>
<feature type="transmembrane region" description="Helical" evidence="1">
    <location>
        <begin position="87"/>
        <end position="107"/>
    </location>
</feature>
<accession>A0AAN8A510</accession>
<comment type="caution">
    <text evidence="2">The sequence shown here is derived from an EMBL/GenBank/DDBJ whole genome shotgun (WGS) entry which is preliminary data.</text>
</comment>
<evidence type="ECO:0000256" key="1">
    <source>
        <dbReference type="SAM" id="Phobius"/>
    </source>
</evidence>